<feature type="region of interest" description="Disordered" evidence="5">
    <location>
        <begin position="460"/>
        <end position="502"/>
    </location>
</feature>
<comment type="subcellular location">
    <subcellularLocation>
        <location evidence="1">Endomembrane system</location>
        <topology evidence="1">Peripheral membrane protein</topology>
    </subcellularLocation>
</comment>
<dbReference type="InterPro" id="IPR019453">
    <property type="entry name" value="VPS39/TGFA1_Znf"/>
</dbReference>
<feature type="compositionally biased region" description="Basic and acidic residues" evidence="5">
    <location>
        <begin position="478"/>
        <end position="489"/>
    </location>
</feature>
<dbReference type="InterPro" id="IPR000547">
    <property type="entry name" value="Clathrin_H-chain/VPS_repeat"/>
</dbReference>
<dbReference type="GO" id="GO:0006914">
    <property type="term" value="P:autophagy"/>
    <property type="evidence" value="ECO:0007669"/>
    <property type="project" value="TreeGrafter"/>
</dbReference>
<dbReference type="PROSITE" id="PS50236">
    <property type="entry name" value="CHCR"/>
    <property type="match status" value="1"/>
</dbReference>
<dbReference type="GO" id="GO:0006886">
    <property type="term" value="P:intracellular protein transport"/>
    <property type="evidence" value="ECO:0007669"/>
    <property type="project" value="UniProtKB-UniRule"/>
</dbReference>
<reference evidence="7" key="2">
    <citation type="submission" date="2023-05" db="EMBL/GenBank/DDBJ databases">
        <authorList>
            <consortium name="Lawrence Berkeley National Laboratory"/>
            <person name="Steindorff A."/>
            <person name="Hensen N."/>
            <person name="Bonometti L."/>
            <person name="Westerberg I."/>
            <person name="Brannstrom I.O."/>
            <person name="Guillou S."/>
            <person name="Cros-Aarteil S."/>
            <person name="Calhoun S."/>
            <person name="Haridas S."/>
            <person name="Kuo A."/>
            <person name="Mondo S."/>
            <person name="Pangilinan J."/>
            <person name="Riley R."/>
            <person name="Labutti K."/>
            <person name="Andreopoulos B."/>
            <person name="Lipzen A."/>
            <person name="Chen C."/>
            <person name="Yanf M."/>
            <person name="Daum C."/>
            <person name="Ng V."/>
            <person name="Clum A."/>
            <person name="Ohm R."/>
            <person name="Martin F."/>
            <person name="Silar P."/>
            <person name="Natvig D."/>
            <person name="Lalanne C."/>
            <person name="Gautier V."/>
            <person name="Ament-Velasquez S.L."/>
            <person name="Kruys A."/>
            <person name="Hutchinson M.I."/>
            <person name="Powell A.J."/>
            <person name="Barry K."/>
            <person name="Miller A.N."/>
            <person name="Grigoriev I.V."/>
            <person name="Debuchy R."/>
            <person name="Gladieux P."/>
            <person name="Thoren M.H."/>
            <person name="Johannesson H."/>
        </authorList>
    </citation>
    <scope>NUCLEOTIDE SEQUENCE</scope>
    <source>
        <strain evidence="7">CBS 990.96</strain>
    </source>
</reference>
<feature type="compositionally biased region" description="Polar residues" evidence="5">
    <location>
        <begin position="517"/>
        <end position="527"/>
    </location>
</feature>
<dbReference type="GO" id="GO:0000329">
    <property type="term" value="C:fungal-type vacuole membrane"/>
    <property type="evidence" value="ECO:0007669"/>
    <property type="project" value="TreeGrafter"/>
</dbReference>
<dbReference type="Pfam" id="PF10367">
    <property type="entry name" value="zf-Vps39_C"/>
    <property type="match status" value="1"/>
</dbReference>
<name>A0AAN7BRK2_9PEZI</name>
<comment type="similarity">
    <text evidence="3">Belongs to the VAM6/VPS39 family.</text>
</comment>
<feature type="region of interest" description="Disordered" evidence="5">
    <location>
        <begin position="44"/>
        <end position="87"/>
    </location>
</feature>
<dbReference type="AlphaFoldDB" id="A0AAN7BRK2"/>
<comment type="caution">
    <text evidence="7">The sequence shown here is derived from an EMBL/GenBank/DDBJ whole genome shotgun (WGS) entry which is preliminary data.</text>
</comment>
<evidence type="ECO:0000256" key="2">
    <source>
        <dbReference type="ARBA" id="ARBA00023136"/>
    </source>
</evidence>
<evidence type="ECO:0000256" key="3">
    <source>
        <dbReference type="ARBA" id="ARBA00038201"/>
    </source>
</evidence>
<feature type="region of interest" description="Disordered" evidence="5">
    <location>
        <begin position="900"/>
        <end position="925"/>
    </location>
</feature>
<dbReference type="GO" id="GO:0012505">
    <property type="term" value="C:endomembrane system"/>
    <property type="evidence" value="ECO:0007669"/>
    <property type="project" value="UniProtKB-SubCell"/>
</dbReference>
<keyword evidence="2" id="KW-0472">Membrane</keyword>
<reference evidence="7" key="1">
    <citation type="journal article" date="2023" name="Mol. Phylogenet. Evol.">
        <title>Genome-scale phylogeny and comparative genomics of the fungal order Sordariales.</title>
        <authorList>
            <person name="Hensen N."/>
            <person name="Bonometti L."/>
            <person name="Westerberg I."/>
            <person name="Brannstrom I.O."/>
            <person name="Guillou S."/>
            <person name="Cros-Aarteil S."/>
            <person name="Calhoun S."/>
            <person name="Haridas S."/>
            <person name="Kuo A."/>
            <person name="Mondo S."/>
            <person name="Pangilinan J."/>
            <person name="Riley R."/>
            <person name="LaButti K."/>
            <person name="Andreopoulos B."/>
            <person name="Lipzen A."/>
            <person name="Chen C."/>
            <person name="Yan M."/>
            <person name="Daum C."/>
            <person name="Ng V."/>
            <person name="Clum A."/>
            <person name="Steindorff A."/>
            <person name="Ohm R.A."/>
            <person name="Martin F."/>
            <person name="Silar P."/>
            <person name="Natvig D.O."/>
            <person name="Lalanne C."/>
            <person name="Gautier V."/>
            <person name="Ament-Velasquez S.L."/>
            <person name="Kruys A."/>
            <person name="Hutchinson M.I."/>
            <person name="Powell A.J."/>
            <person name="Barry K."/>
            <person name="Miller A.N."/>
            <person name="Grigoriev I.V."/>
            <person name="Debuchy R."/>
            <person name="Gladieux P."/>
            <person name="Hiltunen Thoren M."/>
            <person name="Johannesson H."/>
        </authorList>
    </citation>
    <scope>NUCLEOTIDE SEQUENCE</scope>
    <source>
        <strain evidence="7">CBS 990.96</strain>
    </source>
</reference>
<evidence type="ECO:0000256" key="1">
    <source>
        <dbReference type="ARBA" id="ARBA00004184"/>
    </source>
</evidence>
<sequence length="1113" mass="122489">MLSAFTARPIIELKQRDKSKIECILAYGDRVLVGLNTGSLRIYRVNETPPTPPPTNGTTTTAAGHDHDDDTSAPPPPKAQAKKATDLLREEERFSTRAIEQLAIIKEANILVSLSNYNVSLHDIVTFEPLEAPLPKTKNATTFAVTSNIVKDPDTGIPEIISRLAVAVKRRLLLWSWHESELSPDVSEIMLPEAIRSITWANATQVVCGMNGGFVIVDVETAKIEDIVAPGTVGAPGAQVRFGAASAVGMGYMLGGYMPKPLSAKLAEGELLLAKDINTLFINDKGKALEKRQIPWQAAPEAIGYSYPYILALQAPAKGSLEVRNPDTLSLLQALSLPGAAALHFPPPTVSVAHTGKGFHVLSDRVVWKMDSTDYDSQIDELVKGGKLDEAISILGMLEDALLKNKTETMREIKMMKAEGLFKQKRFRESMDLFNEEEVNAPPERVLKLFPKIIAGELSGIEDEPHHDDSDCESSHAGGEEEAKPEQQHSEAVSSPQKGGGFAKYLMGQMAHRKQLNPETASIASSRKTQDDDAASIKGRSSEDHAQEEKELKASVSELLSYLAGARTRLSRVIDPATGKLKPRKSQSGSTEQAFKSLLLSPNDEDDDQLEKELQHTYRIIDTTLFRAYMYSRPTLASSLFRIPNFCDPDVVNESLVEHNRFNELVDFFCGKKLHPQALKLLRKFGSPDFPDPAAPSLHGPQRTVMYLQVLPPEMIDVILEFSEWTLRKDPKLGMEVFLADSENAETLPRDQVIRFLDSVDPNLEIQYLEHIVDEWDDLTPDFHNRLVELFVRQLRENNKPAAAMRQGLMERLVRFLRESRQYSLGKALGLIPKDDPNFYEAQAVVLSNMGQHRQALVIYVFKMKDYAKAEEYCNFIHKTQEAGAQITQLASPTLSAQLSPSIQAAQTNNPRPSSSHGPDNEDDAPQGIYHTLLSLYLTPPHPYQPNLEPALDLLSKHGSRLPATSTLSLVPDSLPVAQLESYFRGRMRAANSAVNETRIVAGLRKTSLLNSNALLYLGDGIPGGQGGRNRRVVISDERMCGTCHKRLGGSVVAVLRDNKVVHYGCLSRGGGNTHGGSSRPMSPVGSMTSYGGHSLKGGGTFSAWGRTSSERV</sequence>
<evidence type="ECO:0000259" key="6">
    <source>
        <dbReference type="PROSITE" id="PS50219"/>
    </source>
</evidence>
<dbReference type="Pfam" id="PF00780">
    <property type="entry name" value="CNH"/>
    <property type="match status" value="1"/>
</dbReference>
<dbReference type="EMBL" id="MU865319">
    <property type="protein sequence ID" value="KAK4228396.1"/>
    <property type="molecule type" value="Genomic_DNA"/>
</dbReference>
<feature type="compositionally biased region" description="Polar residues" evidence="5">
    <location>
        <begin position="900"/>
        <end position="918"/>
    </location>
</feature>
<dbReference type="Pfam" id="PF23556">
    <property type="entry name" value="TPR_Vps41"/>
    <property type="match status" value="1"/>
</dbReference>
<gene>
    <name evidence="7" type="ORF">QBC38DRAFT_475157</name>
</gene>
<dbReference type="Pfam" id="PF10366">
    <property type="entry name" value="Vps39_1"/>
    <property type="match status" value="1"/>
</dbReference>
<evidence type="ECO:0000313" key="7">
    <source>
        <dbReference type="EMBL" id="KAK4228396.1"/>
    </source>
</evidence>
<accession>A0AAN7BRK2</accession>
<feature type="repeat" description="CHCR" evidence="4">
    <location>
        <begin position="738"/>
        <end position="903"/>
    </location>
</feature>
<dbReference type="PANTHER" id="PTHR12894">
    <property type="entry name" value="CNH DOMAIN CONTAINING"/>
    <property type="match status" value="1"/>
</dbReference>
<evidence type="ECO:0000313" key="8">
    <source>
        <dbReference type="Proteomes" id="UP001301958"/>
    </source>
</evidence>
<feature type="compositionally biased region" description="Polar residues" evidence="5">
    <location>
        <begin position="1076"/>
        <end position="1092"/>
    </location>
</feature>
<keyword evidence="8" id="KW-1185">Reference proteome</keyword>
<dbReference type="Proteomes" id="UP001301958">
    <property type="component" value="Unassembled WGS sequence"/>
</dbReference>
<protein>
    <recommendedName>
        <fullName evidence="6">CNH domain-containing protein</fullName>
    </recommendedName>
</protein>
<feature type="compositionally biased region" description="Basic and acidic residues" evidence="5">
    <location>
        <begin position="540"/>
        <end position="550"/>
    </location>
</feature>
<dbReference type="InterPro" id="IPR032914">
    <property type="entry name" value="Vam6/VPS39/TRAP1"/>
</dbReference>
<feature type="region of interest" description="Disordered" evidence="5">
    <location>
        <begin position="514"/>
        <end position="550"/>
    </location>
</feature>
<dbReference type="GO" id="GO:0034058">
    <property type="term" value="P:endosomal vesicle fusion"/>
    <property type="evidence" value="ECO:0007669"/>
    <property type="project" value="TreeGrafter"/>
</dbReference>
<dbReference type="PANTHER" id="PTHR12894:SF49">
    <property type="entry name" value="VAM6_VPS39-LIKE PROTEIN"/>
    <property type="match status" value="1"/>
</dbReference>
<proteinExistence type="inferred from homology"/>
<dbReference type="InterPro" id="IPR001180">
    <property type="entry name" value="CNH_dom"/>
</dbReference>
<evidence type="ECO:0000256" key="4">
    <source>
        <dbReference type="PROSITE-ProRule" id="PRU01006"/>
    </source>
</evidence>
<dbReference type="PROSITE" id="PS50219">
    <property type="entry name" value="CNH"/>
    <property type="match status" value="1"/>
</dbReference>
<feature type="region of interest" description="Disordered" evidence="5">
    <location>
        <begin position="1070"/>
        <end position="1094"/>
    </location>
</feature>
<dbReference type="InterPro" id="IPR019452">
    <property type="entry name" value="VPS39/TGF_beta_rcpt-assoc_1"/>
</dbReference>
<organism evidence="7 8">
    <name type="scientific">Podospora fimiseda</name>
    <dbReference type="NCBI Taxonomy" id="252190"/>
    <lineage>
        <taxon>Eukaryota</taxon>
        <taxon>Fungi</taxon>
        <taxon>Dikarya</taxon>
        <taxon>Ascomycota</taxon>
        <taxon>Pezizomycotina</taxon>
        <taxon>Sordariomycetes</taxon>
        <taxon>Sordariomycetidae</taxon>
        <taxon>Sordariales</taxon>
        <taxon>Podosporaceae</taxon>
        <taxon>Podospora</taxon>
    </lineage>
</organism>
<feature type="domain" description="CNH" evidence="6">
    <location>
        <begin position="18"/>
        <end position="350"/>
    </location>
</feature>
<evidence type="ECO:0000256" key="5">
    <source>
        <dbReference type="SAM" id="MobiDB-lite"/>
    </source>
</evidence>